<dbReference type="EMBL" id="RBWU01000002">
    <property type="protein sequence ID" value="RKS76475.1"/>
    <property type="molecule type" value="Genomic_DNA"/>
</dbReference>
<comment type="caution">
    <text evidence="1">The sequence shown here is derived from an EMBL/GenBank/DDBJ whole genome shotgun (WGS) entry which is preliminary data.</text>
</comment>
<evidence type="ECO:0000313" key="2">
    <source>
        <dbReference type="Proteomes" id="UP000274601"/>
    </source>
</evidence>
<name>A0A495QSJ1_9ACTN</name>
<dbReference type="Proteomes" id="UP000274601">
    <property type="component" value="Unassembled WGS sequence"/>
</dbReference>
<protein>
    <submittedName>
        <fullName evidence="1">Uncharacterized protein</fullName>
    </submittedName>
</protein>
<gene>
    <name evidence="1" type="ORF">BZB76_1831</name>
</gene>
<proteinExistence type="predicted"/>
<dbReference type="PROSITE" id="PS50270">
    <property type="entry name" value="NGF_2"/>
    <property type="match status" value="1"/>
</dbReference>
<sequence length="166" mass="19039">MRRCDLEVEDCIADHIAPRLDGRMARDERHWNARCPAHDDVKRSLTITRGTRGQRVVWRCHKGCIGQEVKRAMLARGIDPACIPWHPDGPEDQAAELGAEVQELRAKLAEIEKVITGPDAKNVQRMRLLIGMLLWPSYDAHATAERLGIGWRTAYRVMEQIRREKQ</sequence>
<keyword evidence="2" id="KW-1185">Reference proteome</keyword>
<accession>A0A495QSJ1</accession>
<evidence type="ECO:0000313" key="1">
    <source>
        <dbReference type="EMBL" id="RKS76475.1"/>
    </source>
</evidence>
<organism evidence="1 2">
    <name type="scientific">Actinomadura pelletieri DSM 43383</name>
    <dbReference type="NCBI Taxonomy" id="1120940"/>
    <lineage>
        <taxon>Bacteria</taxon>
        <taxon>Bacillati</taxon>
        <taxon>Actinomycetota</taxon>
        <taxon>Actinomycetes</taxon>
        <taxon>Streptosporangiales</taxon>
        <taxon>Thermomonosporaceae</taxon>
        <taxon>Actinomadura</taxon>
    </lineage>
</organism>
<reference evidence="1 2" key="1">
    <citation type="submission" date="2018-10" db="EMBL/GenBank/DDBJ databases">
        <title>Genomic Encyclopedia of Archaeal and Bacterial Type Strains, Phase II (KMG-II): from individual species to whole genera.</title>
        <authorList>
            <person name="Goeker M."/>
        </authorList>
    </citation>
    <scope>NUCLEOTIDE SEQUENCE [LARGE SCALE GENOMIC DNA]</scope>
    <source>
        <strain evidence="1 2">DSM 43383</strain>
    </source>
</reference>
<dbReference type="AlphaFoldDB" id="A0A495QSJ1"/>